<feature type="transmembrane region" description="Helical" evidence="1">
    <location>
        <begin position="108"/>
        <end position="126"/>
    </location>
</feature>
<name>A0ABS5Z343_9ACTN</name>
<evidence type="ECO:0000256" key="1">
    <source>
        <dbReference type="SAM" id="Phobius"/>
    </source>
</evidence>
<feature type="transmembrane region" description="Helical" evidence="1">
    <location>
        <begin position="60"/>
        <end position="78"/>
    </location>
</feature>
<evidence type="ECO:0000313" key="2">
    <source>
        <dbReference type="EMBL" id="MBU2670115.1"/>
    </source>
</evidence>
<proteinExistence type="predicted"/>
<accession>A0ABS5Z343</accession>
<sequence length="161" mass="17307">MKTLRALPKGRIAAGAGAVYLAYGGATYLDLKSGLPTILCWVGGLLLGLPFALLADRPLLTWRLTWLACAVTGLAVQAHHRTPFSWHPALLAAQLVILVVISLRFPYAVSAWTYLSMVALIALSFYSADWLPISLIVAVIMGVAVLIGATRRRAQARRAIA</sequence>
<feature type="transmembrane region" description="Helical" evidence="1">
    <location>
        <begin position="12"/>
        <end position="29"/>
    </location>
</feature>
<feature type="transmembrane region" description="Helical" evidence="1">
    <location>
        <begin position="35"/>
        <end position="53"/>
    </location>
</feature>
<protein>
    <recommendedName>
        <fullName evidence="4">Sensor histidine kinase</fullName>
    </recommendedName>
</protein>
<reference evidence="2 3" key="1">
    <citation type="submission" date="2021-06" db="EMBL/GenBank/DDBJ databases">
        <title>Actinoplanes lichenicola sp. nov., and Actinoplanes ovalisporus sp. nov., isolated from lichen in Thailand.</title>
        <authorList>
            <person name="Saeng-In P."/>
            <person name="Kanchanasin P."/>
            <person name="Yuki M."/>
            <person name="Kudo T."/>
            <person name="Ohkuma M."/>
            <person name="Phongsopitanun W."/>
            <person name="Tanasupawat S."/>
        </authorList>
    </citation>
    <scope>NUCLEOTIDE SEQUENCE [LARGE SCALE GENOMIC DNA]</scope>
    <source>
        <strain evidence="2 3">NBRC 110975</strain>
    </source>
</reference>
<feature type="transmembrane region" description="Helical" evidence="1">
    <location>
        <begin position="84"/>
        <end position="101"/>
    </location>
</feature>
<dbReference type="RefSeq" id="WP_215795325.1">
    <property type="nucleotide sequence ID" value="NZ_JAHKKG010000017.1"/>
</dbReference>
<keyword evidence="1" id="KW-0812">Transmembrane</keyword>
<keyword evidence="3" id="KW-1185">Reference proteome</keyword>
<comment type="caution">
    <text evidence="2">The sequence shown here is derived from an EMBL/GenBank/DDBJ whole genome shotgun (WGS) entry which is preliminary data.</text>
</comment>
<gene>
    <name evidence="2" type="ORF">KOI35_42075</name>
</gene>
<feature type="transmembrane region" description="Helical" evidence="1">
    <location>
        <begin position="132"/>
        <end position="149"/>
    </location>
</feature>
<organism evidence="2 3">
    <name type="scientific">Paractinoplanes bogorensis</name>
    <dbReference type="NCBI Taxonomy" id="1610840"/>
    <lineage>
        <taxon>Bacteria</taxon>
        <taxon>Bacillati</taxon>
        <taxon>Actinomycetota</taxon>
        <taxon>Actinomycetes</taxon>
        <taxon>Micromonosporales</taxon>
        <taxon>Micromonosporaceae</taxon>
        <taxon>Paractinoplanes</taxon>
    </lineage>
</organism>
<evidence type="ECO:0008006" key="4">
    <source>
        <dbReference type="Google" id="ProtNLM"/>
    </source>
</evidence>
<keyword evidence="1" id="KW-0472">Membrane</keyword>
<dbReference type="Proteomes" id="UP001519654">
    <property type="component" value="Unassembled WGS sequence"/>
</dbReference>
<dbReference type="EMBL" id="JAHKKG010000017">
    <property type="protein sequence ID" value="MBU2670115.1"/>
    <property type="molecule type" value="Genomic_DNA"/>
</dbReference>
<keyword evidence="1" id="KW-1133">Transmembrane helix</keyword>
<evidence type="ECO:0000313" key="3">
    <source>
        <dbReference type="Proteomes" id="UP001519654"/>
    </source>
</evidence>